<feature type="compositionally biased region" description="Low complexity" evidence="1">
    <location>
        <begin position="565"/>
        <end position="577"/>
    </location>
</feature>
<evidence type="ECO:0000259" key="3">
    <source>
        <dbReference type="SMART" id="SM00460"/>
    </source>
</evidence>
<keyword evidence="2" id="KW-0812">Transmembrane</keyword>
<proteinExistence type="predicted"/>
<accession>A0A7T7S218</accession>
<feature type="transmembrane region" description="Helical" evidence="2">
    <location>
        <begin position="42"/>
        <end position="61"/>
    </location>
</feature>
<feature type="transmembrane region" description="Helical" evidence="2">
    <location>
        <begin position="172"/>
        <end position="191"/>
    </location>
</feature>
<sequence length="758" mass="81083">MTTQTGARPSAMFCFATFQDLGMILFVLVLGTVHFAPAWGGMIGPVAAGVGAVIGLTIGWLSHGWRWGPLPTFLAAALVHLGLAPLILPDVGSGLGAFRTVAVSSLSVWRDALTLSPPLTAFTGMTVLPWLAGLGAGLLSTRLVLAGYPHVGGLACLLPPLVALVWGVPEPYLPALTCPPLAGALVLLWSMHARRRRRGSIAEAMEVGDDGVVRTDRRSGLLGVAVVTAAMAVALVASPSAPVSRALLRDSFVPPLNLAEYATPLSLTRVIETELADTELIALQEAPAGVRLRIAALDSYDGVVASIGEDASGVARFRPVGDGTVLSNLDPDAVRTVVLELKDYSFTWIPTVRDLRTVQVSGPRENELRGSMFLDALSGTLLTTAGTQSGDVFTQEVVPNQVPSEAVLSTLELDKAAPGKVDEVPVTIATRAATIIGSESTDLGRIRALQQALRGSYYSDGTKSPSPSGHGAARLSAMVQEGELVGDAEQYSVLMMLMCRSLGIPARVVMGFDPSLDGDDKQVSGADVTAWVEIAFKDAGWVPFDVTPNRDQIPQQQTENRVSNPLPQVLQPPLTQQDPAELPPSYQDDKPPSDPDDPQQQSSYVALFVVSGIGILLLPFLLVLVLKAWRRRRRRRLRSPGDRVEGAWDEVLDRARDLGVQQGCGRTRQETATDLEARFPDAGLLPLSRDVDRTVFGREKPAEEEAAAIWRAVEASIPAMGTGRSRFQRARARVSLASLVHPAGRTSRGRRISRRYPR</sequence>
<dbReference type="EMBL" id="CP066802">
    <property type="protein sequence ID" value="QQM67137.1"/>
    <property type="molecule type" value="Genomic_DNA"/>
</dbReference>
<feature type="transmembrane region" description="Helical" evidence="2">
    <location>
        <begin position="73"/>
        <end position="98"/>
    </location>
</feature>
<feature type="transmembrane region" description="Helical" evidence="2">
    <location>
        <begin position="12"/>
        <end position="36"/>
    </location>
</feature>
<feature type="transmembrane region" description="Helical" evidence="2">
    <location>
        <begin position="221"/>
        <end position="241"/>
    </location>
</feature>
<gene>
    <name evidence="4" type="ORF">JG540_08925</name>
</gene>
<feature type="transmembrane region" description="Helical" evidence="2">
    <location>
        <begin position="146"/>
        <end position="166"/>
    </location>
</feature>
<keyword evidence="2" id="KW-0472">Membrane</keyword>
<keyword evidence="2" id="KW-1133">Transmembrane helix</keyword>
<feature type="transmembrane region" description="Helical" evidence="2">
    <location>
        <begin position="604"/>
        <end position="629"/>
    </location>
</feature>
<dbReference type="PANTHER" id="PTHR42736">
    <property type="entry name" value="PROTEIN-GLUTAMINE GAMMA-GLUTAMYLTRANSFERASE"/>
    <property type="match status" value="1"/>
</dbReference>
<evidence type="ECO:0000256" key="1">
    <source>
        <dbReference type="SAM" id="MobiDB-lite"/>
    </source>
</evidence>
<dbReference type="InterPro" id="IPR038765">
    <property type="entry name" value="Papain-like_cys_pep_sf"/>
</dbReference>
<feature type="region of interest" description="Disordered" evidence="1">
    <location>
        <begin position="547"/>
        <end position="600"/>
    </location>
</feature>
<name>A0A7T7S218_9ACTO</name>
<reference evidence="4 5" key="1">
    <citation type="submission" date="2020-12" db="EMBL/GenBank/DDBJ databases">
        <authorList>
            <person name="Zhou J."/>
        </authorList>
    </citation>
    <scope>NUCLEOTIDE SEQUENCE [LARGE SCALE GENOMIC DNA]</scope>
    <source>
        <strain evidence="4 5">CCUG 61299</strain>
    </source>
</reference>
<dbReference type="InterPro" id="IPR002931">
    <property type="entry name" value="Transglutaminase-like"/>
</dbReference>
<feature type="transmembrane region" description="Helical" evidence="2">
    <location>
        <begin position="118"/>
        <end position="139"/>
    </location>
</feature>
<feature type="compositionally biased region" description="Polar residues" evidence="1">
    <location>
        <begin position="549"/>
        <end position="563"/>
    </location>
</feature>
<evidence type="ECO:0000313" key="5">
    <source>
        <dbReference type="Proteomes" id="UP000595895"/>
    </source>
</evidence>
<protein>
    <submittedName>
        <fullName evidence="4">Transglutaminase domain-containing protein</fullName>
    </submittedName>
</protein>
<keyword evidence="5" id="KW-1185">Reference proteome</keyword>
<organism evidence="4 5">
    <name type="scientific">Actinomyces weissii</name>
    <dbReference type="NCBI Taxonomy" id="675090"/>
    <lineage>
        <taxon>Bacteria</taxon>
        <taxon>Bacillati</taxon>
        <taxon>Actinomycetota</taxon>
        <taxon>Actinomycetes</taxon>
        <taxon>Actinomycetales</taxon>
        <taxon>Actinomycetaceae</taxon>
        <taxon>Actinomyces</taxon>
    </lineage>
</organism>
<dbReference type="Proteomes" id="UP000595895">
    <property type="component" value="Chromosome"/>
</dbReference>
<dbReference type="KEGG" id="awe:JG540_08925"/>
<dbReference type="RefSeq" id="WP_200275460.1">
    <property type="nucleotide sequence ID" value="NZ_CP066802.1"/>
</dbReference>
<dbReference type="AlphaFoldDB" id="A0A7T7S218"/>
<dbReference type="SMART" id="SM00460">
    <property type="entry name" value="TGc"/>
    <property type="match status" value="1"/>
</dbReference>
<dbReference type="Pfam" id="PF01841">
    <property type="entry name" value="Transglut_core"/>
    <property type="match status" value="1"/>
</dbReference>
<dbReference type="PANTHER" id="PTHR42736:SF1">
    <property type="entry name" value="PROTEIN-GLUTAMINE GAMMA-GLUTAMYLTRANSFERASE"/>
    <property type="match status" value="1"/>
</dbReference>
<dbReference type="SUPFAM" id="SSF54001">
    <property type="entry name" value="Cysteine proteinases"/>
    <property type="match status" value="1"/>
</dbReference>
<evidence type="ECO:0000256" key="2">
    <source>
        <dbReference type="SAM" id="Phobius"/>
    </source>
</evidence>
<dbReference type="InterPro" id="IPR052901">
    <property type="entry name" value="Bact_TGase-like"/>
</dbReference>
<evidence type="ECO:0000313" key="4">
    <source>
        <dbReference type="EMBL" id="QQM67137.1"/>
    </source>
</evidence>
<feature type="domain" description="Transglutaminase-like" evidence="3">
    <location>
        <begin position="480"/>
        <end position="548"/>
    </location>
</feature>
<dbReference type="Gene3D" id="3.10.620.30">
    <property type="match status" value="1"/>
</dbReference>